<comment type="caution">
    <text evidence="1">The sequence shown here is derived from an EMBL/GenBank/DDBJ whole genome shotgun (WGS) entry which is preliminary data.</text>
</comment>
<organism evidence="1 2">
    <name type="scientific">Tenacibaculum geojense</name>
    <dbReference type="NCBI Taxonomy" id="915352"/>
    <lineage>
        <taxon>Bacteria</taxon>
        <taxon>Pseudomonadati</taxon>
        <taxon>Bacteroidota</taxon>
        <taxon>Flavobacteriia</taxon>
        <taxon>Flavobacteriales</taxon>
        <taxon>Flavobacteriaceae</taxon>
        <taxon>Tenacibaculum</taxon>
    </lineage>
</organism>
<gene>
    <name evidence="1" type="ORF">ACFQ1U_06270</name>
</gene>
<proteinExistence type="predicted"/>
<dbReference type="EMBL" id="JBHTJR010000031">
    <property type="protein sequence ID" value="MFD0992803.1"/>
    <property type="molecule type" value="Genomic_DNA"/>
</dbReference>
<reference evidence="2" key="1">
    <citation type="journal article" date="2019" name="Int. J. Syst. Evol. Microbiol.">
        <title>The Global Catalogue of Microorganisms (GCM) 10K type strain sequencing project: providing services to taxonomists for standard genome sequencing and annotation.</title>
        <authorList>
            <consortium name="The Broad Institute Genomics Platform"/>
            <consortium name="The Broad Institute Genome Sequencing Center for Infectious Disease"/>
            <person name="Wu L."/>
            <person name="Ma J."/>
        </authorList>
    </citation>
    <scope>NUCLEOTIDE SEQUENCE [LARGE SCALE GENOMIC DNA]</scope>
    <source>
        <strain evidence="2">CCUG 60527</strain>
    </source>
</reference>
<evidence type="ECO:0008006" key="3">
    <source>
        <dbReference type="Google" id="ProtNLM"/>
    </source>
</evidence>
<dbReference type="PROSITE" id="PS51257">
    <property type="entry name" value="PROKAR_LIPOPROTEIN"/>
    <property type="match status" value="1"/>
</dbReference>
<keyword evidence="2" id="KW-1185">Reference proteome</keyword>
<evidence type="ECO:0000313" key="2">
    <source>
        <dbReference type="Proteomes" id="UP001597062"/>
    </source>
</evidence>
<accession>A0ABW3JQM8</accession>
<sequence length="322" mass="37241">MKKLFFLIMVSIMVVSCKNEEVVGIEDTTIQEIISQKETGKKMLHFGNVDELKSFINEKVEGETDFLDEARKYSEQGVYNPLLLVYNLEAAEAKELGIEEKAVPTVASDDDMLLLMLNESGEIGIEDKIFRIDGDFVYTYSEGSGNHIDEFNEAYKAGEIRMERGDTYKFSKELSVYMHNNVKVEEESARNQTSYGYFSSNYRMRARQFNGFWGFYSSIGANTKVEKRKRVWWWYNWNTVKTYNRLEYNVEYKAESTMGFPTLYLSDSGGVYPYANQAQKIYAWSVGFPLAPEIYTPLGGQTKHWAHWYTTPVNTVSITLNY</sequence>
<protein>
    <recommendedName>
        <fullName evidence="3">Lipoprotein</fullName>
    </recommendedName>
</protein>
<dbReference type="RefSeq" id="WP_386106457.1">
    <property type="nucleotide sequence ID" value="NZ_JBHTJR010000031.1"/>
</dbReference>
<evidence type="ECO:0000313" key="1">
    <source>
        <dbReference type="EMBL" id="MFD0992803.1"/>
    </source>
</evidence>
<name>A0ABW3JQM8_9FLAO</name>
<dbReference type="Proteomes" id="UP001597062">
    <property type="component" value="Unassembled WGS sequence"/>
</dbReference>